<evidence type="ECO:0000313" key="3">
    <source>
        <dbReference type="Proteomes" id="UP001139011"/>
    </source>
</evidence>
<feature type="region of interest" description="Disordered" evidence="1">
    <location>
        <begin position="1"/>
        <end position="24"/>
    </location>
</feature>
<organism evidence="2 3">
    <name type="scientific">Fictibacillus marinisediminis</name>
    <dbReference type="NCBI Taxonomy" id="2878389"/>
    <lineage>
        <taxon>Bacteria</taxon>
        <taxon>Bacillati</taxon>
        <taxon>Bacillota</taxon>
        <taxon>Bacilli</taxon>
        <taxon>Bacillales</taxon>
        <taxon>Fictibacillaceae</taxon>
        <taxon>Fictibacillus</taxon>
    </lineage>
</organism>
<keyword evidence="3" id="KW-1185">Reference proteome</keyword>
<accession>A0A9X2BEE8</accession>
<dbReference type="Proteomes" id="UP001139011">
    <property type="component" value="Unassembled WGS sequence"/>
</dbReference>
<reference evidence="2" key="1">
    <citation type="submission" date="2021-09" db="EMBL/GenBank/DDBJ databases">
        <title>Genome analysis of Fictibacillus sp. KIGAM418 isolated from marine sediment.</title>
        <authorList>
            <person name="Seo M.-J."/>
            <person name="Cho E.-S."/>
            <person name="Hwang C.Y."/>
        </authorList>
    </citation>
    <scope>NUCLEOTIDE SEQUENCE</scope>
    <source>
        <strain evidence="2">KIGAM418</strain>
    </source>
</reference>
<sequence length="64" mass="7407">MKGMLLHDGKKGGARKRTERDRKFGERASKYSLCARKFGERARKNVERARIQNHPASRPDGFFT</sequence>
<dbReference type="AlphaFoldDB" id="A0A9X2BEE8"/>
<evidence type="ECO:0000313" key="2">
    <source>
        <dbReference type="EMBL" id="MCK6258924.1"/>
    </source>
</evidence>
<dbReference type="EMBL" id="JAIWJX010000002">
    <property type="protein sequence ID" value="MCK6258924.1"/>
    <property type="molecule type" value="Genomic_DNA"/>
</dbReference>
<comment type="caution">
    <text evidence="2">The sequence shown here is derived from an EMBL/GenBank/DDBJ whole genome shotgun (WGS) entry which is preliminary data.</text>
</comment>
<evidence type="ECO:0000256" key="1">
    <source>
        <dbReference type="SAM" id="MobiDB-lite"/>
    </source>
</evidence>
<gene>
    <name evidence="2" type="ORF">LCY76_20340</name>
</gene>
<protein>
    <submittedName>
        <fullName evidence="2">Uncharacterized protein</fullName>
    </submittedName>
</protein>
<name>A0A9X2BEE8_9BACL</name>
<dbReference type="RefSeq" id="WP_248254154.1">
    <property type="nucleotide sequence ID" value="NZ_JAIWJX010000002.1"/>
</dbReference>
<proteinExistence type="predicted"/>